<dbReference type="Pfam" id="PF01979">
    <property type="entry name" value="Amidohydro_1"/>
    <property type="match status" value="1"/>
</dbReference>
<dbReference type="Gene3D" id="3.20.20.140">
    <property type="entry name" value="Metal-dependent hydrolases"/>
    <property type="match status" value="1"/>
</dbReference>
<reference evidence="5 6" key="1">
    <citation type="submission" date="2011-11" db="EMBL/GenBank/DDBJ databases">
        <title>Complete sequence of Spirochaeta sp. grapes.</title>
        <authorList>
            <consortium name="US DOE Joint Genome Institute"/>
            <person name="Lucas S."/>
            <person name="Han J."/>
            <person name="Lapidus A."/>
            <person name="Cheng J.-F."/>
            <person name="Goodwin L."/>
            <person name="Pitluck S."/>
            <person name="Peters L."/>
            <person name="Ovchinnikova G."/>
            <person name="Munk A.C."/>
            <person name="Detter J.C."/>
            <person name="Han C."/>
            <person name="Tapia R."/>
            <person name="Land M."/>
            <person name="Hauser L."/>
            <person name="Kyrpides N."/>
            <person name="Ivanova N."/>
            <person name="Pagani I."/>
            <person name="Ritalahtilisa K."/>
            <person name="Loeffler F."/>
            <person name="Woyke T."/>
        </authorList>
    </citation>
    <scope>NUCLEOTIDE SEQUENCE [LARGE SCALE GENOMIC DNA]</scope>
    <source>
        <strain evidence="6">ATCC BAA-1885 / DSM 22778 / Grapes</strain>
    </source>
</reference>
<dbReference type="RefSeq" id="WP_014271601.1">
    <property type="nucleotide sequence ID" value="NC_016633.1"/>
</dbReference>
<dbReference type="HOGENOM" id="CLU_012358_2_1_12"/>
<dbReference type="CDD" id="cd01298">
    <property type="entry name" value="ATZ_TRZ_like"/>
    <property type="match status" value="1"/>
</dbReference>
<proteinExistence type="predicted"/>
<evidence type="ECO:0000259" key="4">
    <source>
        <dbReference type="Pfam" id="PF01979"/>
    </source>
</evidence>
<dbReference type="FunFam" id="3.20.20.140:FF:000014">
    <property type="entry name" value="5-methylthioadenosine/S-adenosylhomocysteine deaminase"/>
    <property type="match status" value="1"/>
</dbReference>
<evidence type="ECO:0000313" key="6">
    <source>
        <dbReference type="Proteomes" id="UP000005632"/>
    </source>
</evidence>
<dbReference type="Gene3D" id="2.30.40.10">
    <property type="entry name" value="Urease, subunit C, domain 1"/>
    <property type="match status" value="1"/>
</dbReference>
<dbReference type="STRING" id="158190.SpiGrapes_3012"/>
<dbReference type="InterPro" id="IPR032466">
    <property type="entry name" value="Metal_Hydrolase"/>
</dbReference>
<evidence type="ECO:0000256" key="3">
    <source>
        <dbReference type="ARBA" id="ARBA00022833"/>
    </source>
</evidence>
<feature type="domain" description="Amidohydrolase-related" evidence="4">
    <location>
        <begin position="56"/>
        <end position="404"/>
    </location>
</feature>
<evidence type="ECO:0000313" key="5">
    <source>
        <dbReference type="EMBL" id="AEV30762.1"/>
    </source>
</evidence>
<dbReference type="AlphaFoldDB" id="G8QYB5"/>
<dbReference type="KEGG" id="sgp:SpiGrapes_3012"/>
<keyword evidence="6" id="KW-1185">Reference proteome</keyword>
<dbReference type="GO" id="GO:0046872">
    <property type="term" value="F:metal ion binding"/>
    <property type="evidence" value="ECO:0007669"/>
    <property type="project" value="UniProtKB-KW"/>
</dbReference>
<keyword evidence="2 5" id="KW-0378">Hydrolase</keyword>
<keyword evidence="1" id="KW-0479">Metal-binding</keyword>
<dbReference type="InterPro" id="IPR006680">
    <property type="entry name" value="Amidohydro-rel"/>
</dbReference>
<dbReference type="PANTHER" id="PTHR43794">
    <property type="entry name" value="AMINOHYDROLASE SSNA-RELATED"/>
    <property type="match status" value="1"/>
</dbReference>
<gene>
    <name evidence="5" type="ordered locus">SpiGrapes_3012</name>
</gene>
<dbReference type="Proteomes" id="UP000005632">
    <property type="component" value="Chromosome"/>
</dbReference>
<evidence type="ECO:0000256" key="2">
    <source>
        <dbReference type="ARBA" id="ARBA00022801"/>
    </source>
</evidence>
<evidence type="ECO:0000256" key="1">
    <source>
        <dbReference type="ARBA" id="ARBA00022723"/>
    </source>
</evidence>
<organism evidence="5 6">
    <name type="scientific">Sphaerochaeta pleomorpha (strain ATCC BAA-1885 / DSM 22778 / Grapes)</name>
    <dbReference type="NCBI Taxonomy" id="158190"/>
    <lineage>
        <taxon>Bacteria</taxon>
        <taxon>Pseudomonadati</taxon>
        <taxon>Spirochaetota</taxon>
        <taxon>Spirochaetia</taxon>
        <taxon>Spirochaetales</taxon>
        <taxon>Sphaerochaetaceae</taxon>
        <taxon>Sphaerochaeta</taxon>
    </lineage>
</organism>
<keyword evidence="3" id="KW-0862">Zinc</keyword>
<dbReference type="eggNOG" id="COG0402">
    <property type="taxonomic scope" value="Bacteria"/>
</dbReference>
<dbReference type="SUPFAM" id="SSF51556">
    <property type="entry name" value="Metallo-dependent hydrolases"/>
    <property type="match status" value="1"/>
</dbReference>
<accession>G8QYB5</accession>
<dbReference type="PANTHER" id="PTHR43794:SF11">
    <property type="entry name" value="AMIDOHYDROLASE-RELATED DOMAIN-CONTAINING PROTEIN"/>
    <property type="match status" value="1"/>
</dbReference>
<dbReference type="InterPro" id="IPR050287">
    <property type="entry name" value="MTA/SAH_deaminase"/>
</dbReference>
<dbReference type="SUPFAM" id="SSF51338">
    <property type="entry name" value="Composite domain of metallo-dependent hydrolases"/>
    <property type="match status" value="1"/>
</dbReference>
<dbReference type="InterPro" id="IPR011059">
    <property type="entry name" value="Metal-dep_hydrolase_composite"/>
</dbReference>
<dbReference type="GO" id="GO:0016814">
    <property type="term" value="F:hydrolase activity, acting on carbon-nitrogen (but not peptide) bonds, in cyclic amidines"/>
    <property type="evidence" value="ECO:0007669"/>
    <property type="project" value="UniProtKB-ARBA"/>
</dbReference>
<name>G8QYB5_SPHPG</name>
<dbReference type="EMBL" id="CP003155">
    <property type="protein sequence ID" value="AEV30762.1"/>
    <property type="molecule type" value="Genomic_DNA"/>
</dbReference>
<sequence length="432" mass="47055">MGAMKTLISNALILPMTSENVSFTGDIGIEGKKIVFAGKGPQDFVADKTIDGSSFIAMPALVNTHTHLSMGLMRNYKDTAANLQDWLGEIFPIEAKLTDSDILTASRLGVIESIQSGITTFNDMYFSQAATAQAANEAGIRACIGLTLFGNLEDSKKRMAKNPKDIRYEVERSDGRIIVSVAPHAIYTCSADTYRYGHDWALDHQLLLHTHLSETKAEFDECIAEHGKTPLRYLYDMGIFSGIKSILAHCVYLTDEDIRLLATLDASIAHNPTSNCKLASGIAPIGNYSRQGINVSLGTDGSSSNNNQNMFEEMHIASLLSTVSSGNPGNLSPYKILEMATINGAKALGLDSRIGTIEVGKEADLILIDTKKSHLTPLNDPFSSLVFSTQASDIDSVFCQGKLVMENKNLLGLDFESIREQTNACWDDIQKR</sequence>
<dbReference type="GO" id="GO:0019239">
    <property type="term" value="F:deaminase activity"/>
    <property type="evidence" value="ECO:0007669"/>
    <property type="project" value="UniProtKB-ARBA"/>
</dbReference>
<protein>
    <submittedName>
        <fullName evidence="5">Cytosine deaminase-like metal-dependent hydrolase</fullName>
    </submittedName>
</protein>